<dbReference type="EMBL" id="JASAOG010000011">
    <property type="protein sequence ID" value="KAK0066350.1"/>
    <property type="molecule type" value="Genomic_DNA"/>
</dbReference>
<sequence length="79" mass="9109">MLHIGQTLYHSERLCSILVRPCTTLKGYAPYWSDPVPFSKVMLHIGQTLYHSERLCSILVRPCTTLKDYAPYWSDPVPL</sequence>
<evidence type="ECO:0000313" key="2">
    <source>
        <dbReference type="Proteomes" id="UP001233172"/>
    </source>
</evidence>
<name>A0AAD8FJ81_BIOPF</name>
<reference evidence="1" key="1">
    <citation type="journal article" date="2023" name="PLoS Negl. Trop. Dis.">
        <title>A genome sequence for Biomphalaria pfeifferi, the major vector snail for the human-infecting parasite Schistosoma mansoni.</title>
        <authorList>
            <person name="Bu L."/>
            <person name="Lu L."/>
            <person name="Laidemitt M.R."/>
            <person name="Zhang S.M."/>
            <person name="Mutuku M."/>
            <person name="Mkoji G."/>
            <person name="Steinauer M."/>
            <person name="Loker E.S."/>
        </authorList>
    </citation>
    <scope>NUCLEOTIDE SEQUENCE</scope>
    <source>
        <strain evidence="1">KasaAsao</strain>
    </source>
</reference>
<evidence type="ECO:0000313" key="1">
    <source>
        <dbReference type="EMBL" id="KAK0066350.1"/>
    </source>
</evidence>
<proteinExistence type="predicted"/>
<organism evidence="1 2">
    <name type="scientific">Biomphalaria pfeifferi</name>
    <name type="common">Bloodfluke planorb</name>
    <name type="synonym">Freshwater snail</name>
    <dbReference type="NCBI Taxonomy" id="112525"/>
    <lineage>
        <taxon>Eukaryota</taxon>
        <taxon>Metazoa</taxon>
        <taxon>Spiralia</taxon>
        <taxon>Lophotrochozoa</taxon>
        <taxon>Mollusca</taxon>
        <taxon>Gastropoda</taxon>
        <taxon>Heterobranchia</taxon>
        <taxon>Euthyneura</taxon>
        <taxon>Panpulmonata</taxon>
        <taxon>Hygrophila</taxon>
        <taxon>Lymnaeoidea</taxon>
        <taxon>Planorbidae</taxon>
        <taxon>Biomphalaria</taxon>
    </lineage>
</organism>
<gene>
    <name evidence="1" type="ORF">Bpfe_004471</name>
</gene>
<reference evidence="1" key="2">
    <citation type="submission" date="2023-04" db="EMBL/GenBank/DDBJ databases">
        <authorList>
            <person name="Bu L."/>
            <person name="Lu L."/>
            <person name="Laidemitt M.R."/>
            <person name="Zhang S.M."/>
            <person name="Mutuku M."/>
            <person name="Mkoji G."/>
            <person name="Steinauer M."/>
            <person name="Loker E.S."/>
        </authorList>
    </citation>
    <scope>NUCLEOTIDE SEQUENCE</scope>
    <source>
        <strain evidence="1">KasaAsao</strain>
        <tissue evidence="1">Whole Snail</tissue>
    </source>
</reference>
<comment type="caution">
    <text evidence="1">The sequence shown here is derived from an EMBL/GenBank/DDBJ whole genome shotgun (WGS) entry which is preliminary data.</text>
</comment>
<protein>
    <submittedName>
        <fullName evidence="1">Uncharacterized protein</fullName>
    </submittedName>
</protein>
<accession>A0AAD8FJ81</accession>
<dbReference type="AlphaFoldDB" id="A0AAD8FJ81"/>
<keyword evidence="2" id="KW-1185">Reference proteome</keyword>
<dbReference type="Proteomes" id="UP001233172">
    <property type="component" value="Unassembled WGS sequence"/>
</dbReference>